<dbReference type="EMBL" id="UINC01157010">
    <property type="protein sequence ID" value="SVD53755.1"/>
    <property type="molecule type" value="Genomic_DNA"/>
</dbReference>
<evidence type="ECO:0000259" key="1">
    <source>
        <dbReference type="Pfam" id="PF24348"/>
    </source>
</evidence>
<proteinExistence type="predicted"/>
<feature type="non-terminal residue" evidence="2">
    <location>
        <position position="61"/>
    </location>
</feature>
<dbReference type="AlphaFoldDB" id="A0A382W5Y3"/>
<sequence length="61" mass="6472">MPAVRLTKPWLPLDAARPKLGGQLGVFQLADEDDQILYIGYAGGNSLFGLRSAVAQAASEN</sequence>
<organism evidence="2">
    <name type="scientific">marine metagenome</name>
    <dbReference type="NCBI Taxonomy" id="408172"/>
    <lineage>
        <taxon>unclassified sequences</taxon>
        <taxon>metagenomes</taxon>
        <taxon>ecological metagenomes</taxon>
    </lineage>
</organism>
<protein>
    <recommendedName>
        <fullName evidence="1">DUF7508 domain-containing protein</fullName>
    </recommendedName>
</protein>
<reference evidence="2" key="1">
    <citation type="submission" date="2018-05" db="EMBL/GenBank/DDBJ databases">
        <authorList>
            <person name="Lanie J.A."/>
            <person name="Ng W.-L."/>
            <person name="Kazmierczak K.M."/>
            <person name="Andrzejewski T.M."/>
            <person name="Davidsen T.M."/>
            <person name="Wayne K.J."/>
            <person name="Tettelin H."/>
            <person name="Glass J.I."/>
            <person name="Rusch D."/>
            <person name="Podicherti R."/>
            <person name="Tsui H.-C.T."/>
            <person name="Winkler M.E."/>
        </authorList>
    </citation>
    <scope>NUCLEOTIDE SEQUENCE</scope>
</reference>
<name>A0A382W5Y3_9ZZZZ</name>
<feature type="domain" description="DUF7508" evidence="1">
    <location>
        <begin position="5"/>
        <end position="59"/>
    </location>
</feature>
<dbReference type="InterPro" id="IPR055930">
    <property type="entry name" value="DUF7508"/>
</dbReference>
<dbReference type="Pfam" id="PF24348">
    <property type="entry name" value="DUF7508"/>
    <property type="match status" value="1"/>
</dbReference>
<gene>
    <name evidence="2" type="ORF">METZ01_LOCUS406609</name>
</gene>
<evidence type="ECO:0000313" key="2">
    <source>
        <dbReference type="EMBL" id="SVD53755.1"/>
    </source>
</evidence>
<accession>A0A382W5Y3</accession>